<feature type="domain" description="DUF1308" evidence="2">
    <location>
        <begin position="210"/>
        <end position="369"/>
    </location>
</feature>
<dbReference type="InterPro" id="IPR010733">
    <property type="entry name" value="DUF1308"/>
</dbReference>
<dbReference type="Pfam" id="PF07000">
    <property type="entry name" value="DUF1308"/>
    <property type="match status" value="1"/>
</dbReference>
<dbReference type="InterPro" id="IPR041076">
    <property type="entry name" value="DUF5614"/>
</dbReference>
<evidence type="ECO:0000259" key="3">
    <source>
        <dbReference type="Pfam" id="PF18474"/>
    </source>
</evidence>
<dbReference type="PANTHER" id="PTHR13379">
    <property type="entry name" value="UNCHARACTERIZED DUF1308"/>
    <property type="match status" value="1"/>
</dbReference>
<evidence type="ECO:0000256" key="1">
    <source>
        <dbReference type="ARBA" id="ARBA00006588"/>
    </source>
</evidence>
<evidence type="ECO:0000259" key="2">
    <source>
        <dbReference type="Pfam" id="PF07000"/>
    </source>
</evidence>
<dbReference type="AlphaFoldDB" id="A0A1J1HPW9"/>
<accession>A0A1J1HPW9</accession>
<dbReference type="Proteomes" id="UP000183832">
    <property type="component" value="Unassembled WGS sequence"/>
</dbReference>
<proteinExistence type="inferred from homology"/>
<dbReference type="STRING" id="568069.A0A1J1HPW9"/>
<evidence type="ECO:0000313" key="4">
    <source>
        <dbReference type="EMBL" id="CRK90104.1"/>
    </source>
</evidence>
<dbReference type="PANTHER" id="PTHR13379:SF0">
    <property type="entry name" value="UPF0415 PROTEIN C7ORF25"/>
    <property type="match status" value="1"/>
</dbReference>
<dbReference type="Pfam" id="PF18474">
    <property type="entry name" value="DUF5614"/>
    <property type="match status" value="1"/>
</dbReference>
<name>A0A1J1HPW9_9DIPT</name>
<sequence>MENLKTKEELIELIDEKITLAKSLVDKLENDFIEIDGGLKTKRNIDKEMKFLQKLKAGCLKNCDELDVTRKLQCTNLNFFSHLVNSLYNYDDISSISTMRKHNDERSIRIDFICNDNLTWVKIIARNSESIKDEVLGRCEYGSKDILAVADEFLDVASSEMAFFRAPKVVFDFLNPIDDKLEIALEQKGIILGRKFKEFDNVCKEEIKKLNVDITTMLAYVSELSNGGSYFSFNEKLINEQAVMERKAPIKPILDNVFEGKELICCETAVKSFDEIVKLLAGPKEKKRAEEFKNRLKILPDVEHPESIINLELSAQIKDRSRRIFAFGIYHHAITVSSNVGFKRASKMRNFDIPMITHSARALTEKKQIEL</sequence>
<dbReference type="OrthoDB" id="441890at2759"/>
<comment type="similarity">
    <text evidence="1">Belongs to the UPF0415 family.</text>
</comment>
<evidence type="ECO:0000313" key="5">
    <source>
        <dbReference type="Proteomes" id="UP000183832"/>
    </source>
</evidence>
<keyword evidence="5" id="KW-1185">Reference proteome</keyword>
<dbReference type="EMBL" id="CVRI01000016">
    <property type="protein sequence ID" value="CRK90104.1"/>
    <property type="molecule type" value="Genomic_DNA"/>
</dbReference>
<protein>
    <submittedName>
        <fullName evidence="4">CLUMA_CG003822, isoform A</fullName>
    </submittedName>
</protein>
<reference evidence="4 5" key="1">
    <citation type="submission" date="2015-04" db="EMBL/GenBank/DDBJ databases">
        <authorList>
            <person name="Syromyatnikov M.Y."/>
            <person name="Popov V.N."/>
        </authorList>
    </citation>
    <scope>NUCLEOTIDE SEQUENCE [LARGE SCALE GENOMIC DNA]</scope>
</reference>
<feature type="domain" description="DUF5614" evidence="3">
    <location>
        <begin position="13"/>
        <end position="190"/>
    </location>
</feature>
<gene>
    <name evidence="4" type="ORF">CLUMA_CG003822</name>
</gene>
<organism evidence="4 5">
    <name type="scientific">Clunio marinus</name>
    <dbReference type="NCBI Taxonomy" id="568069"/>
    <lineage>
        <taxon>Eukaryota</taxon>
        <taxon>Metazoa</taxon>
        <taxon>Ecdysozoa</taxon>
        <taxon>Arthropoda</taxon>
        <taxon>Hexapoda</taxon>
        <taxon>Insecta</taxon>
        <taxon>Pterygota</taxon>
        <taxon>Neoptera</taxon>
        <taxon>Endopterygota</taxon>
        <taxon>Diptera</taxon>
        <taxon>Nematocera</taxon>
        <taxon>Chironomoidea</taxon>
        <taxon>Chironomidae</taxon>
        <taxon>Clunio</taxon>
    </lineage>
</organism>